<gene>
    <name evidence="2" type="ORF">DFH08DRAFT_824925</name>
</gene>
<sequence>MDTGRGYTRGFVPAGVRGYGYGSRFQTRAQSAYPTVYPRVFGHSLFGCCSNGFGDPRVTRTGFRPDPHTSTVFAGPGTASNWTGFAARHDRKLNHFPSVISSELRIRPFLWAFSRVEHSFPSISTLNRNSLAVLFDLPQQLFQHLLESLSQIEGLFHQTNDRHVRESAVLCPNHKYTACLRKLMEIVGNSFSLTDLMQNRQSWLRRHPVRSGLRYEEVLGILCRGWAEHRSAYRPILPIFTSGRITFFTLISVKKTFDGLNHGLTPTRMGRLLRISPSSDKRQVWAGKKHVWREIKVYKLEHTNLRGKKKKLEILTAQNCASSRAVQSAQEENEDTRGMQVQRSSCEQTEHAKARRELR</sequence>
<comment type="caution">
    <text evidence="2">The sequence shown here is derived from an EMBL/GenBank/DDBJ whole genome shotgun (WGS) entry which is preliminary data.</text>
</comment>
<keyword evidence="3" id="KW-1185">Reference proteome</keyword>
<protein>
    <submittedName>
        <fullName evidence="2">Uncharacterized protein</fullName>
    </submittedName>
</protein>
<name>A0AAD6Z3J4_9AGAR</name>
<reference evidence="2" key="1">
    <citation type="submission" date="2023-03" db="EMBL/GenBank/DDBJ databases">
        <title>Massive genome expansion in bonnet fungi (Mycena s.s.) driven by repeated elements and novel gene families across ecological guilds.</title>
        <authorList>
            <consortium name="Lawrence Berkeley National Laboratory"/>
            <person name="Harder C.B."/>
            <person name="Miyauchi S."/>
            <person name="Viragh M."/>
            <person name="Kuo A."/>
            <person name="Thoen E."/>
            <person name="Andreopoulos B."/>
            <person name="Lu D."/>
            <person name="Skrede I."/>
            <person name="Drula E."/>
            <person name="Henrissat B."/>
            <person name="Morin E."/>
            <person name="Kohler A."/>
            <person name="Barry K."/>
            <person name="LaButti K."/>
            <person name="Morin E."/>
            <person name="Salamov A."/>
            <person name="Lipzen A."/>
            <person name="Mereny Z."/>
            <person name="Hegedus B."/>
            <person name="Baldrian P."/>
            <person name="Stursova M."/>
            <person name="Weitz H."/>
            <person name="Taylor A."/>
            <person name="Grigoriev I.V."/>
            <person name="Nagy L.G."/>
            <person name="Martin F."/>
            <person name="Kauserud H."/>
        </authorList>
    </citation>
    <scope>NUCLEOTIDE SEQUENCE</scope>
    <source>
        <strain evidence="2">CBHHK002</strain>
    </source>
</reference>
<evidence type="ECO:0000313" key="2">
    <source>
        <dbReference type="EMBL" id="KAJ7305624.1"/>
    </source>
</evidence>
<feature type="region of interest" description="Disordered" evidence="1">
    <location>
        <begin position="322"/>
        <end position="359"/>
    </location>
</feature>
<feature type="compositionally biased region" description="Basic and acidic residues" evidence="1">
    <location>
        <begin position="348"/>
        <end position="359"/>
    </location>
</feature>
<dbReference type="EMBL" id="JARIHO010000095">
    <property type="protein sequence ID" value="KAJ7305624.1"/>
    <property type="molecule type" value="Genomic_DNA"/>
</dbReference>
<dbReference type="Proteomes" id="UP001218218">
    <property type="component" value="Unassembled WGS sequence"/>
</dbReference>
<accession>A0AAD6Z3J4</accession>
<proteinExistence type="predicted"/>
<dbReference type="AlphaFoldDB" id="A0AAD6Z3J4"/>
<evidence type="ECO:0000313" key="3">
    <source>
        <dbReference type="Proteomes" id="UP001218218"/>
    </source>
</evidence>
<evidence type="ECO:0000256" key="1">
    <source>
        <dbReference type="SAM" id="MobiDB-lite"/>
    </source>
</evidence>
<organism evidence="2 3">
    <name type="scientific">Mycena albidolilacea</name>
    <dbReference type="NCBI Taxonomy" id="1033008"/>
    <lineage>
        <taxon>Eukaryota</taxon>
        <taxon>Fungi</taxon>
        <taxon>Dikarya</taxon>
        <taxon>Basidiomycota</taxon>
        <taxon>Agaricomycotina</taxon>
        <taxon>Agaricomycetes</taxon>
        <taxon>Agaricomycetidae</taxon>
        <taxon>Agaricales</taxon>
        <taxon>Marasmiineae</taxon>
        <taxon>Mycenaceae</taxon>
        <taxon>Mycena</taxon>
    </lineage>
</organism>